<feature type="transmembrane region" description="Helical" evidence="7">
    <location>
        <begin position="62"/>
        <end position="82"/>
    </location>
</feature>
<evidence type="ECO:0000256" key="1">
    <source>
        <dbReference type="ARBA" id="ARBA00004127"/>
    </source>
</evidence>
<feature type="domain" description="HTTM-like" evidence="8">
    <location>
        <begin position="14"/>
        <end position="272"/>
    </location>
</feature>
<comment type="caution">
    <text evidence="9">The sequence shown here is derived from an EMBL/GenBank/DDBJ whole genome shotgun (WGS) entry which is preliminary data.</text>
</comment>
<sequence length="453" mass="52992">MLRNFTNRLFTSFTEDQPIAPLAVLRIAFGAIMLISTIRFVLKGWVHDFYIAPKYFFSFVEWIRPMGAAGMYSIFALMAIACFCIMTGLFYRLAVGIYFLCFCYVELLDKTYYLNHYYFVSIFAFLLFLVPANRYFSLDVLRKPSLKVTHVSGWTINVFKTQLCIVYFFAGVSKLTYEWMIQAMPLRIWLPAHSQIPVIGGLLTQSWVAYAFSWFGAIFDLVIWIFLLKKSTTKYAYIFVLVFHVFTAWFFKIGMFPYIMICVTMVFFSSEFHQQLINRVRNTFGKKNAAEPVVAWHLRPAVQNAMCCMLVVYFFFQLILPFRYLLYPGTLLWTEEGYRFSWRVMLMEKGGTAFFYVKDPATGGRSEIDNARYLTPMQQQMMETQPDMILQYAHFLSETYKKKGIKDPVVTVESYVTLNGSGSRLFIDSTVDLAKEYESFQSKKWILPFQTKK</sequence>
<evidence type="ECO:0000313" key="9">
    <source>
        <dbReference type="EMBL" id="PZF74555.1"/>
    </source>
</evidence>
<evidence type="ECO:0000259" key="8">
    <source>
        <dbReference type="SMART" id="SM00752"/>
    </source>
</evidence>
<feature type="transmembrane region" description="Helical" evidence="7">
    <location>
        <begin position="151"/>
        <end position="170"/>
    </location>
</feature>
<dbReference type="GO" id="GO:0008488">
    <property type="term" value="F:gamma-glutamyl carboxylase activity"/>
    <property type="evidence" value="ECO:0007669"/>
    <property type="project" value="InterPro"/>
</dbReference>
<evidence type="ECO:0000313" key="10">
    <source>
        <dbReference type="Proteomes" id="UP000248745"/>
    </source>
</evidence>
<feature type="transmembrane region" description="Helical" evidence="7">
    <location>
        <begin position="113"/>
        <end position="130"/>
    </location>
</feature>
<evidence type="ECO:0000256" key="7">
    <source>
        <dbReference type="SAM" id="Phobius"/>
    </source>
</evidence>
<keyword evidence="6" id="KW-0456">Lyase</keyword>
<dbReference type="PANTHER" id="PTHR12639:SF7">
    <property type="entry name" value="HTTM DOMAIN-CONTAINING PROTEIN"/>
    <property type="match status" value="1"/>
</dbReference>
<accession>A0A2W2AGE6</accession>
<keyword evidence="10" id="KW-1185">Reference proteome</keyword>
<proteinExistence type="predicted"/>
<feature type="transmembrane region" description="Helical" evidence="7">
    <location>
        <begin position="207"/>
        <end position="228"/>
    </location>
</feature>
<feature type="transmembrane region" description="Helical" evidence="7">
    <location>
        <begin position="89"/>
        <end position="107"/>
    </location>
</feature>
<dbReference type="InterPro" id="IPR053934">
    <property type="entry name" value="HTTM_dom"/>
</dbReference>
<keyword evidence="5" id="KW-1015">Disulfide bond</keyword>
<dbReference type="InterPro" id="IPR053935">
    <property type="entry name" value="VKGC_lumenal_dom"/>
</dbReference>
<feature type="transmembrane region" description="Helical" evidence="7">
    <location>
        <begin position="235"/>
        <end position="268"/>
    </location>
</feature>
<dbReference type="Proteomes" id="UP000248745">
    <property type="component" value="Unassembled WGS sequence"/>
</dbReference>
<name>A0A2W2AGE6_9BACT</name>
<evidence type="ECO:0000256" key="5">
    <source>
        <dbReference type="ARBA" id="ARBA00023157"/>
    </source>
</evidence>
<dbReference type="PANTHER" id="PTHR12639">
    <property type="entry name" value="VITAMIN K-DEPENDENT GAMMA-CARBOXYLASE"/>
    <property type="match status" value="1"/>
</dbReference>
<dbReference type="OrthoDB" id="341137at2"/>
<organism evidence="9 10">
    <name type="scientific">Taibaiella soli</name>
    <dbReference type="NCBI Taxonomy" id="1649169"/>
    <lineage>
        <taxon>Bacteria</taxon>
        <taxon>Pseudomonadati</taxon>
        <taxon>Bacteroidota</taxon>
        <taxon>Chitinophagia</taxon>
        <taxon>Chitinophagales</taxon>
        <taxon>Chitinophagaceae</taxon>
        <taxon>Taibaiella</taxon>
    </lineage>
</organism>
<feature type="transmembrane region" description="Helical" evidence="7">
    <location>
        <begin position="301"/>
        <end position="320"/>
    </location>
</feature>
<dbReference type="Pfam" id="PF05090">
    <property type="entry name" value="HTTM"/>
    <property type="match status" value="1"/>
</dbReference>
<gene>
    <name evidence="9" type="ORF">DN068_02975</name>
</gene>
<keyword evidence="3 7" id="KW-1133">Transmembrane helix</keyword>
<dbReference type="InterPro" id="IPR007782">
    <property type="entry name" value="VKG_COase"/>
</dbReference>
<dbReference type="SMART" id="SM00752">
    <property type="entry name" value="HTTM"/>
    <property type="match status" value="1"/>
</dbReference>
<dbReference type="GO" id="GO:0012505">
    <property type="term" value="C:endomembrane system"/>
    <property type="evidence" value="ECO:0007669"/>
    <property type="project" value="UniProtKB-SubCell"/>
</dbReference>
<protein>
    <submittedName>
        <fullName evidence="9">HTTM domain-containing protein</fullName>
    </submittedName>
</protein>
<evidence type="ECO:0000256" key="2">
    <source>
        <dbReference type="ARBA" id="ARBA00022692"/>
    </source>
</evidence>
<evidence type="ECO:0000256" key="3">
    <source>
        <dbReference type="ARBA" id="ARBA00022989"/>
    </source>
</evidence>
<keyword evidence="2 7" id="KW-0812">Transmembrane</keyword>
<dbReference type="AlphaFoldDB" id="A0A2W2AGE6"/>
<feature type="transmembrane region" description="Helical" evidence="7">
    <location>
        <begin position="20"/>
        <end position="42"/>
    </location>
</feature>
<evidence type="ECO:0000256" key="4">
    <source>
        <dbReference type="ARBA" id="ARBA00023136"/>
    </source>
</evidence>
<reference evidence="9 10" key="1">
    <citation type="submission" date="2018-06" db="EMBL/GenBank/DDBJ databases">
        <title>Mucibacter soli gen. nov., sp. nov., a new member of the family Chitinophagaceae producing mucin.</title>
        <authorList>
            <person name="Kim M.-K."/>
            <person name="Park S."/>
            <person name="Kim T.-S."/>
            <person name="Joung Y."/>
            <person name="Han J.-H."/>
            <person name="Kim S.B."/>
        </authorList>
    </citation>
    <scope>NUCLEOTIDE SEQUENCE [LARGE SCALE GENOMIC DNA]</scope>
    <source>
        <strain evidence="9 10">R1-15</strain>
    </source>
</reference>
<keyword evidence="4 7" id="KW-0472">Membrane</keyword>
<dbReference type="Pfam" id="PF22777">
    <property type="entry name" value="VKGC_lumenal_dom"/>
    <property type="match status" value="1"/>
</dbReference>
<comment type="subcellular location">
    <subcellularLocation>
        <location evidence="1">Endomembrane system</location>
        <topology evidence="1">Multi-pass membrane protein</topology>
    </subcellularLocation>
</comment>
<dbReference type="InterPro" id="IPR011020">
    <property type="entry name" value="HTTM-like"/>
</dbReference>
<dbReference type="GO" id="GO:0019842">
    <property type="term" value="F:vitamin binding"/>
    <property type="evidence" value="ECO:0007669"/>
    <property type="project" value="TreeGrafter"/>
</dbReference>
<dbReference type="RefSeq" id="WP_110997395.1">
    <property type="nucleotide sequence ID" value="NZ_QKTW01000003.1"/>
</dbReference>
<evidence type="ECO:0000256" key="6">
    <source>
        <dbReference type="ARBA" id="ARBA00023239"/>
    </source>
</evidence>
<dbReference type="EMBL" id="QKTW01000003">
    <property type="protein sequence ID" value="PZF74555.1"/>
    <property type="molecule type" value="Genomic_DNA"/>
</dbReference>